<feature type="compositionally biased region" description="Basic residues" evidence="1">
    <location>
        <begin position="110"/>
        <end position="119"/>
    </location>
</feature>
<feature type="chain" id="PRO_5003686456" description="EF-hand domain-containing protein" evidence="2">
    <location>
        <begin position="24"/>
        <end position="136"/>
    </location>
</feature>
<evidence type="ECO:0000313" key="4">
    <source>
        <dbReference type="EMBL" id="AFM12173.1"/>
    </source>
</evidence>
<dbReference type="GO" id="GO:0005509">
    <property type="term" value="F:calcium ion binding"/>
    <property type="evidence" value="ECO:0007669"/>
    <property type="project" value="InterPro"/>
</dbReference>
<dbReference type="EMBL" id="CP002959">
    <property type="protein sequence ID" value="AFM12173.1"/>
    <property type="molecule type" value="Genomic_DNA"/>
</dbReference>
<dbReference type="HOGENOM" id="CLU_1874546_0_0_12"/>
<keyword evidence="2" id="KW-0732">Signal</keyword>
<dbReference type="PATRIC" id="fig|869212.3.peg.1518"/>
<dbReference type="Pfam" id="PF13202">
    <property type="entry name" value="EF-hand_5"/>
    <property type="match status" value="2"/>
</dbReference>
<dbReference type="SUPFAM" id="SSF47473">
    <property type="entry name" value="EF-hand"/>
    <property type="match status" value="1"/>
</dbReference>
<evidence type="ECO:0000256" key="1">
    <source>
        <dbReference type="SAM" id="MobiDB-lite"/>
    </source>
</evidence>
<feature type="signal peptide" evidence="2">
    <location>
        <begin position="1"/>
        <end position="23"/>
    </location>
</feature>
<feature type="region of interest" description="Disordered" evidence="1">
    <location>
        <begin position="86"/>
        <end position="136"/>
    </location>
</feature>
<dbReference type="OrthoDB" id="8404005at2"/>
<reference evidence="4 5" key="1">
    <citation type="submission" date="2012-06" db="EMBL/GenBank/DDBJ databases">
        <title>The complete chromosome of genome of Turneriella parva DSM 21527.</title>
        <authorList>
            <consortium name="US DOE Joint Genome Institute (JGI-PGF)"/>
            <person name="Lucas S."/>
            <person name="Han J."/>
            <person name="Lapidus A."/>
            <person name="Bruce D."/>
            <person name="Goodwin L."/>
            <person name="Pitluck S."/>
            <person name="Peters L."/>
            <person name="Kyrpides N."/>
            <person name="Mavromatis K."/>
            <person name="Ivanova N."/>
            <person name="Mikhailova N."/>
            <person name="Chertkov O."/>
            <person name="Detter J.C."/>
            <person name="Tapia R."/>
            <person name="Han C."/>
            <person name="Land M."/>
            <person name="Hauser L."/>
            <person name="Markowitz V."/>
            <person name="Cheng J.-F."/>
            <person name="Hugenholtz P."/>
            <person name="Woyke T."/>
            <person name="Wu D."/>
            <person name="Gronow S."/>
            <person name="Wellnitz S."/>
            <person name="Brambilla E."/>
            <person name="Klenk H.-P."/>
            <person name="Eisen J.A."/>
        </authorList>
    </citation>
    <scope>NUCLEOTIDE SEQUENCE [LARGE SCALE GENOMIC DNA]</scope>
    <source>
        <strain evidence="5">ATCC BAA-1111 / DSM 21527 / NCTC 11395 / H</strain>
    </source>
</reference>
<sequence>MLTMTQAHFAALLFVAMTFTVSAKNHKGGHAGMKGPMHAKMLEKMDADKDGKISKQEWQAHHDKKFIELDADKDGVISQDEFKAHHEKMMKDHHSKMGKNNGAVGDANRKYKKPPRKKKNKDDDLQFDGPAADEKE</sequence>
<dbReference type="InterPro" id="IPR011992">
    <property type="entry name" value="EF-hand-dom_pair"/>
</dbReference>
<organism evidence="4 5">
    <name type="scientific">Turneriella parva (strain ATCC BAA-1111 / DSM 21527 / NCTC 11395 / H)</name>
    <name type="common">Leptospira parva</name>
    <dbReference type="NCBI Taxonomy" id="869212"/>
    <lineage>
        <taxon>Bacteria</taxon>
        <taxon>Pseudomonadati</taxon>
        <taxon>Spirochaetota</taxon>
        <taxon>Spirochaetia</taxon>
        <taxon>Leptospirales</taxon>
        <taxon>Leptospiraceae</taxon>
        <taxon>Turneriella</taxon>
    </lineage>
</organism>
<dbReference type="Proteomes" id="UP000006048">
    <property type="component" value="Chromosome"/>
</dbReference>
<feature type="domain" description="EF-hand" evidence="3">
    <location>
        <begin position="57"/>
        <end position="92"/>
    </location>
</feature>
<name>I4B4G6_TURPD</name>
<dbReference type="KEGG" id="tpx:Turpa_1525"/>
<protein>
    <recommendedName>
        <fullName evidence="3">EF-hand domain-containing protein</fullName>
    </recommendedName>
</protein>
<accession>I4B4G6</accession>
<dbReference type="InterPro" id="IPR018247">
    <property type="entry name" value="EF_Hand_1_Ca_BS"/>
</dbReference>
<dbReference type="PROSITE" id="PS00018">
    <property type="entry name" value="EF_HAND_1"/>
    <property type="match status" value="1"/>
</dbReference>
<dbReference type="STRING" id="869212.Turpa_1525"/>
<evidence type="ECO:0000256" key="2">
    <source>
        <dbReference type="SAM" id="SignalP"/>
    </source>
</evidence>
<keyword evidence="5" id="KW-1185">Reference proteome</keyword>
<proteinExistence type="predicted"/>
<dbReference type="PROSITE" id="PS50222">
    <property type="entry name" value="EF_HAND_2"/>
    <property type="match status" value="1"/>
</dbReference>
<evidence type="ECO:0000313" key="5">
    <source>
        <dbReference type="Proteomes" id="UP000006048"/>
    </source>
</evidence>
<dbReference type="Gene3D" id="1.10.238.10">
    <property type="entry name" value="EF-hand"/>
    <property type="match status" value="2"/>
</dbReference>
<dbReference type="AlphaFoldDB" id="I4B4G6"/>
<gene>
    <name evidence="4" type="ordered locus">Turpa_1525</name>
</gene>
<dbReference type="InterPro" id="IPR002048">
    <property type="entry name" value="EF_hand_dom"/>
</dbReference>
<evidence type="ECO:0000259" key="3">
    <source>
        <dbReference type="PROSITE" id="PS50222"/>
    </source>
</evidence>